<feature type="compositionally biased region" description="Basic and acidic residues" evidence="2">
    <location>
        <begin position="65"/>
        <end position="78"/>
    </location>
</feature>
<dbReference type="KEGG" id="nasi:112402221"/>
<keyword evidence="3" id="KW-1185">Reference proteome</keyword>
<evidence type="ECO:0000256" key="2">
    <source>
        <dbReference type="SAM" id="MobiDB-lite"/>
    </source>
</evidence>
<dbReference type="AlphaFoldDB" id="A0A341BSJ0"/>
<dbReference type="STRING" id="1706337.A0A341BSJ0"/>
<proteinExistence type="predicted"/>
<evidence type="ECO:0000256" key="1">
    <source>
        <dbReference type="SAM" id="Coils"/>
    </source>
</evidence>
<evidence type="ECO:0000313" key="4">
    <source>
        <dbReference type="RefSeq" id="XP_024604773.1"/>
    </source>
</evidence>
<organism evidence="3 4">
    <name type="scientific">Neophocaena asiaeorientalis asiaeorientalis</name>
    <name type="common">Yangtze finless porpoise</name>
    <name type="synonym">Neophocaena phocaenoides subsp. asiaeorientalis</name>
    <dbReference type="NCBI Taxonomy" id="1706337"/>
    <lineage>
        <taxon>Eukaryota</taxon>
        <taxon>Metazoa</taxon>
        <taxon>Chordata</taxon>
        <taxon>Craniata</taxon>
        <taxon>Vertebrata</taxon>
        <taxon>Euteleostomi</taxon>
        <taxon>Mammalia</taxon>
        <taxon>Eutheria</taxon>
        <taxon>Laurasiatheria</taxon>
        <taxon>Artiodactyla</taxon>
        <taxon>Whippomorpha</taxon>
        <taxon>Cetacea</taxon>
        <taxon>Odontoceti</taxon>
        <taxon>Phocoenidae</taxon>
        <taxon>Neophocaena</taxon>
    </lineage>
</organism>
<feature type="region of interest" description="Disordered" evidence="2">
    <location>
        <begin position="248"/>
        <end position="291"/>
    </location>
</feature>
<dbReference type="RefSeq" id="XP_024604773.1">
    <property type="nucleotide sequence ID" value="XM_024749005.1"/>
</dbReference>
<sequence length="375" mass="42477">MLPLRTGSGPLLLSQQQLLSAGPDFPQNLHFRRQQPGLRPAQAQPCVHKDTTPRTHSSWPHKPRTGTDPHRGESTQERDAQLVQDYECLWGLLTLQGGVGSPCFKKRESEHERTVRCLYEDMERQLGEQRRRLRSQDVPREERRGRLELELQSREQELERAGLRQRELEQQLQARTTEQLEAQAQNAQLWLANEALRAQLEGVQEQLRRLESDLLGRREQTQRCWGAGMGLGPQGRTPRRVARRVAFGAQGSHPTPSQPHLQGLRGAGSSRGSWGTPRSLPAPKSPPPSCRDVVTVSRNMQKEKLSLLRQLELLRELNTRLRDERDVCETEQLVSGHRKALTTAPLLGPPRCCSCCCSSWARPPRRGSGHLPSAR</sequence>
<feature type="region of interest" description="Disordered" evidence="2">
    <location>
        <begin position="37"/>
        <end position="78"/>
    </location>
</feature>
<accession>A0A341BSJ0</accession>
<dbReference type="GeneID" id="112402221"/>
<feature type="coiled-coil region" evidence="1">
    <location>
        <begin position="297"/>
        <end position="331"/>
    </location>
</feature>
<protein>
    <submittedName>
        <fullName evidence="4">EF-hand calcium-binding domain-containing protein 4A-like</fullName>
    </submittedName>
</protein>
<evidence type="ECO:0000313" key="3">
    <source>
        <dbReference type="Proteomes" id="UP000252040"/>
    </source>
</evidence>
<dbReference type="Proteomes" id="UP000252040">
    <property type="component" value="Unplaced"/>
</dbReference>
<dbReference type="InParanoid" id="A0A341BSJ0"/>
<keyword evidence="1" id="KW-0175">Coiled coil</keyword>
<gene>
    <name evidence="4" type="primary">LOC112402221</name>
</gene>
<name>A0A341BSJ0_NEOAA</name>
<feature type="coiled-coil region" evidence="1">
    <location>
        <begin position="146"/>
        <end position="220"/>
    </location>
</feature>
<reference evidence="4" key="1">
    <citation type="submission" date="2025-08" db="UniProtKB">
        <authorList>
            <consortium name="RefSeq"/>
        </authorList>
    </citation>
    <scope>IDENTIFICATION</scope>
    <source>
        <tissue evidence="4">Meat</tissue>
    </source>
</reference>